<evidence type="ECO:0000256" key="3">
    <source>
        <dbReference type="ARBA" id="ARBA00022574"/>
    </source>
</evidence>
<dbReference type="InterPro" id="IPR036322">
    <property type="entry name" value="WD40_repeat_dom_sf"/>
</dbReference>
<protein>
    <recommendedName>
        <fullName evidence="7">Dynein axonemal assembly factor 10</fullName>
    </recommendedName>
    <alternativeName>
        <fullName evidence="8">WD repeat-containing protein 92</fullName>
    </alternativeName>
</protein>
<keyword evidence="3 9" id="KW-0853">WD repeat</keyword>
<evidence type="ECO:0000256" key="9">
    <source>
        <dbReference type="PROSITE-ProRule" id="PRU00221"/>
    </source>
</evidence>
<dbReference type="EMBL" id="CAXLJL010000267">
    <property type="protein sequence ID" value="CAL5135666.1"/>
    <property type="molecule type" value="Genomic_DNA"/>
</dbReference>
<keyword evidence="2" id="KW-0963">Cytoplasm</keyword>
<gene>
    <name evidence="10" type="ORF">CDAUBV1_LOCUS9789</name>
</gene>
<name>A0AAV2TFK8_CALDB</name>
<dbReference type="SUPFAM" id="SSF50978">
    <property type="entry name" value="WD40 repeat-like"/>
    <property type="match status" value="1"/>
</dbReference>
<dbReference type="InterPro" id="IPR001680">
    <property type="entry name" value="WD40_rpt"/>
</dbReference>
<dbReference type="GO" id="GO:0005737">
    <property type="term" value="C:cytoplasm"/>
    <property type="evidence" value="ECO:0007669"/>
    <property type="project" value="UniProtKB-SubCell"/>
</dbReference>
<dbReference type="InterPro" id="IPR015943">
    <property type="entry name" value="WD40/YVTN_repeat-like_dom_sf"/>
</dbReference>
<feature type="repeat" description="WD" evidence="9">
    <location>
        <begin position="132"/>
        <end position="145"/>
    </location>
</feature>
<dbReference type="AlphaFoldDB" id="A0AAV2TFK8"/>
<evidence type="ECO:0000256" key="1">
    <source>
        <dbReference type="ARBA" id="ARBA00004496"/>
    </source>
</evidence>
<dbReference type="PANTHER" id="PTHR10971">
    <property type="entry name" value="MRNA EXPORT FACTOR AND BUB3"/>
    <property type="match status" value="1"/>
</dbReference>
<keyword evidence="4" id="KW-0053">Apoptosis</keyword>
<sequence>MDKPQIIGHIQKSVDFTLFDCAWIPVSTKFIVVGSKPKGTGALQIYDVTAEDIKLLSESEKTASFKCCTFGASRLPQRHLATGAFNGRLAIWDIGSSGRLDVPVYGVQAHKEIVNAVDGVGGLGIGEGAPEIATGSRDGAVKVWDPRQAKIPVATMEPGPCDGSNEATLSTNKRDCWTVAFGHAYNSQDRCLAAGYDNGDVKLFDLRAMKVRWETNVKNGVCSLQFDRKDIQMNKLVATTLEGKIHVWDMRTQHPKKGFASLTEKAQGSTIWQVRHLPQQRDIFMTAGGNGSLCLWQYHYPAKRKRTVKEPAPDGHGDVEVPQGVIGSLSQLQNVTLATQPVNSLDWCADKLGLAVCVAFDQAIRLLIVTKLNKL</sequence>
<dbReference type="FunFam" id="2.130.10.10:FF:000258">
    <property type="entry name" value="WD repeat-containing protein 92"/>
    <property type="match status" value="1"/>
</dbReference>
<evidence type="ECO:0000313" key="10">
    <source>
        <dbReference type="EMBL" id="CAL5135666.1"/>
    </source>
</evidence>
<dbReference type="Gene3D" id="2.130.10.10">
    <property type="entry name" value="YVTN repeat-like/Quinoprotein amine dehydrogenase"/>
    <property type="match status" value="1"/>
</dbReference>
<dbReference type="GO" id="GO:0006915">
    <property type="term" value="P:apoptotic process"/>
    <property type="evidence" value="ECO:0007669"/>
    <property type="project" value="UniProtKB-KW"/>
</dbReference>
<comment type="function">
    <text evidence="6">Key assembly factor specifically required for the stability of axonemal dynein heavy chains in cytoplasm.</text>
</comment>
<evidence type="ECO:0000256" key="6">
    <source>
        <dbReference type="ARBA" id="ARBA00037430"/>
    </source>
</evidence>
<organism evidence="10 11">
    <name type="scientific">Calicophoron daubneyi</name>
    <name type="common">Rumen fluke</name>
    <name type="synonym">Paramphistomum daubneyi</name>
    <dbReference type="NCBI Taxonomy" id="300641"/>
    <lineage>
        <taxon>Eukaryota</taxon>
        <taxon>Metazoa</taxon>
        <taxon>Spiralia</taxon>
        <taxon>Lophotrochozoa</taxon>
        <taxon>Platyhelminthes</taxon>
        <taxon>Trematoda</taxon>
        <taxon>Digenea</taxon>
        <taxon>Plagiorchiida</taxon>
        <taxon>Pronocephalata</taxon>
        <taxon>Paramphistomoidea</taxon>
        <taxon>Paramphistomidae</taxon>
        <taxon>Calicophoron</taxon>
    </lineage>
</organism>
<dbReference type="PROSITE" id="PS50082">
    <property type="entry name" value="WD_REPEATS_2"/>
    <property type="match status" value="1"/>
</dbReference>
<evidence type="ECO:0000256" key="8">
    <source>
        <dbReference type="ARBA" id="ARBA00041547"/>
    </source>
</evidence>
<dbReference type="SMART" id="SM00320">
    <property type="entry name" value="WD40"/>
    <property type="match status" value="6"/>
</dbReference>
<keyword evidence="5" id="KW-0677">Repeat</keyword>
<dbReference type="Pfam" id="PF00400">
    <property type="entry name" value="WD40"/>
    <property type="match status" value="1"/>
</dbReference>
<evidence type="ECO:0000256" key="7">
    <source>
        <dbReference type="ARBA" id="ARBA00039643"/>
    </source>
</evidence>
<reference evidence="10" key="1">
    <citation type="submission" date="2024-06" db="EMBL/GenBank/DDBJ databases">
        <authorList>
            <person name="Liu X."/>
            <person name="Lenzi L."/>
            <person name="Haldenby T S."/>
            <person name="Uol C."/>
        </authorList>
    </citation>
    <scope>NUCLEOTIDE SEQUENCE</scope>
</reference>
<evidence type="ECO:0000256" key="5">
    <source>
        <dbReference type="ARBA" id="ARBA00022737"/>
    </source>
</evidence>
<evidence type="ECO:0000256" key="4">
    <source>
        <dbReference type="ARBA" id="ARBA00022703"/>
    </source>
</evidence>
<accession>A0AAV2TFK8</accession>
<evidence type="ECO:0000313" key="11">
    <source>
        <dbReference type="Proteomes" id="UP001497525"/>
    </source>
</evidence>
<proteinExistence type="predicted"/>
<comment type="subcellular location">
    <subcellularLocation>
        <location evidence="1">Cytoplasm</location>
    </subcellularLocation>
</comment>
<comment type="caution">
    <text evidence="10">The sequence shown here is derived from an EMBL/GenBank/DDBJ whole genome shotgun (WGS) entry which is preliminary data.</text>
</comment>
<dbReference type="Proteomes" id="UP001497525">
    <property type="component" value="Unassembled WGS sequence"/>
</dbReference>
<evidence type="ECO:0000256" key="2">
    <source>
        <dbReference type="ARBA" id="ARBA00022490"/>
    </source>
</evidence>